<gene>
    <name evidence="1" type="ORF">ECPE_LOCUS16073</name>
</gene>
<protein>
    <submittedName>
        <fullName evidence="3">WD_REPEATS_REGION domain-containing protein</fullName>
    </submittedName>
</protein>
<accession>A0A183BA38</accession>
<dbReference type="Proteomes" id="UP000272942">
    <property type="component" value="Unassembled WGS sequence"/>
</dbReference>
<organism evidence="3">
    <name type="scientific">Echinostoma caproni</name>
    <dbReference type="NCBI Taxonomy" id="27848"/>
    <lineage>
        <taxon>Eukaryota</taxon>
        <taxon>Metazoa</taxon>
        <taxon>Spiralia</taxon>
        <taxon>Lophotrochozoa</taxon>
        <taxon>Platyhelminthes</taxon>
        <taxon>Trematoda</taxon>
        <taxon>Digenea</taxon>
        <taxon>Plagiorchiida</taxon>
        <taxon>Echinostomata</taxon>
        <taxon>Echinostomatoidea</taxon>
        <taxon>Echinostomatidae</taxon>
        <taxon>Echinostoma</taxon>
    </lineage>
</organism>
<dbReference type="SUPFAM" id="SSF50978">
    <property type="entry name" value="WD40 repeat-like"/>
    <property type="match status" value="1"/>
</dbReference>
<sequence>MTQFFVTFRKGSCYQNGASSPSGFKNYFHDGKNPYILRLASADVSGTIIVWDVVGSSIVSEFSESGCSVLEMQWIPNQTISRDLLLALHSRDRFILWNTQTQTQLWRTSLAEGVISCEFLVVCITFDPHFIFETHIYSYPLNSISHIQKHLSFGRSQNDQDTICG</sequence>
<dbReference type="WBParaSite" id="ECPE_0001611501-mRNA-1">
    <property type="protein sequence ID" value="ECPE_0001611501-mRNA-1"/>
    <property type="gene ID" value="ECPE_0001611501"/>
</dbReference>
<dbReference type="InterPro" id="IPR015943">
    <property type="entry name" value="WD40/YVTN_repeat-like_dom_sf"/>
</dbReference>
<dbReference type="InterPro" id="IPR036322">
    <property type="entry name" value="WD40_repeat_dom_sf"/>
</dbReference>
<keyword evidence="2" id="KW-1185">Reference proteome</keyword>
<dbReference type="GO" id="GO:0005737">
    <property type="term" value="C:cytoplasm"/>
    <property type="evidence" value="ECO:0007669"/>
    <property type="project" value="TreeGrafter"/>
</dbReference>
<evidence type="ECO:0000313" key="2">
    <source>
        <dbReference type="Proteomes" id="UP000272942"/>
    </source>
</evidence>
<name>A0A183BA38_9TREM</name>
<dbReference type="EMBL" id="UZAN01062861">
    <property type="protein sequence ID" value="VDP93345.1"/>
    <property type="molecule type" value="Genomic_DNA"/>
</dbReference>
<proteinExistence type="predicted"/>
<dbReference type="AlphaFoldDB" id="A0A183BA38"/>
<dbReference type="PANTHER" id="PTHR14593:SF5">
    <property type="entry name" value="WD REPEAT-CONTAINING PROTEIN 11"/>
    <property type="match status" value="1"/>
</dbReference>
<dbReference type="Gene3D" id="2.130.10.10">
    <property type="entry name" value="YVTN repeat-like/Quinoprotein amine dehydrogenase"/>
    <property type="match status" value="1"/>
</dbReference>
<dbReference type="PANTHER" id="PTHR14593">
    <property type="entry name" value="WD REPEAT-CONTAINING PROTEIN 11"/>
    <property type="match status" value="1"/>
</dbReference>
<reference evidence="1 2" key="2">
    <citation type="submission" date="2018-11" db="EMBL/GenBank/DDBJ databases">
        <authorList>
            <consortium name="Pathogen Informatics"/>
        </authorList>
    </citation>
    <scope>NUCLEOTIDE SEQUENCE [LARGE SCALE GENOMIC DNA]</scope>
    <source>
        <strain evidence="1 2">Egypt</strain>
    </source>
</reference>
<reference evidence="3" key="1">
    <citation type="submission" date="2016-06" db="UniProtKB">
        <authorList>
            <consortium name="WormBaseParasite"/>
        </authorList>
    </citation>
    <scope>IDENTIFICATION</scope>
</reference>
<evidence type="ECO:0000313" key="3">
    <source>
        <dbReference type="WBParaSite" id="ECPE_0001611501-mRNA-1"/>
    </source>
</evidence>
<dbReference type="InterPro" id="IPR039694">
    <property type="entry name" value="WDR11"/>
</dbReference>
<evidence type="ECO:0000313" key="1">
    <source>
        <dbReference type="EMBL" id="VDP93345.1"/>
    </source>
</evidence>
<dbReference type="OrthoDB" id="1291858at2759"/>